<evidence type="ECO:0000259" key="1">
    <source>
        <dbReference type="Pfam" id="PF03551"/>
    </source>
</evidence>
<dbReference type="Gene3D" id="1.10.10.10">
    <property type="entry name" value="Winged helix-like DNA-binding domain superfamily/Winged helix DNA-binding domain"/>
    <property type="match status" value="1"/>
</dbReference>
<gene>
    <name evidence="2" type="ORF">HDF08_003821</name>
</gene>
<protein>
    <submittedName>
        <fullName evidence="2">PadR family transcriptional regulator PadR</fullName>
    </submittedName>
</protein>
<accession>A0A852VQU2</accession>
<dbReference type="InterPro" id="IPR052509">
    <property type="entry name" value="Metal_resp_DNA-bind_regulator"/>
</dbReference>
<evidence type="ECO:0000313" key="2">
    <source>
        <dbReference type="EMBL" id="NYF91702.1"/>
    </source>
</evidence>
<name>A0A852VQU2_9BACT</name>
<proteinExistence type="predicted"/>
<dbReference type="InterPro" id="IPR005149">
    <property type="entry name" value="Tscrpt_reg_PadR_N"/>
</dbReference>
<dbReference type="SUPFAM" id="SSF46785">
    <property type="entry name" value="Winged helix' DNA-binding domain"/>
    <property type="match status" value="1"/>
</dbReference>
<dbReference type="PANTHER" id="PTHR33169:SF14">
    <property type="entry name" value="TRANSCRIPTIONAL REGULATOR RV3488"/>
    <property type="match status" value="1"/>
</dbReference>
<dbReference type="Proteomes" id="UP000564385">
    <property type="component" value="Unassembled WGS sequence"/>
</dbReference>
<dbReference type="Pfam" id="PF03551">
    <property type="entry name" value="PadR"/>
    <property type="match status" value="1"/>
</dbReference>
<evidence type="ECO:0000313" key="3">
    <source>
        <dbReference type="Proteomes" id="UP000564385"/>
    </source>
</evidence>
<dbReference type="InterPro" id="IPR036390">
    <property type="entry name" value="WH_DNA-bd_sf"/>
</dbReference>
<dbReference type="PANTHER" id="PTHR33169">
    <property type="entry name" value="PADR-FAMILY TRANSCRIPTIONAL REGULATOR"/>
    <property type="match status" value="1"/>
</dbReference>
<dbReference type="EMBL" id="JACCCU010000003">
    <property type="protein sequence ID" value="NYF91702.1"/>
    <property type="molecule type" value="Genomic_DNA"/>
</dbReference>
<dbReference type="AlphaFoldDB" id="A0A852VQU2"/>
<comment type="caution">
    <text evidence="2">The sequence shown here is derived from an EMBL/GenBank/DDBJ whole genome shotgun (WGS) entry which is preliminary data.</text>
</comment>
<feature type="domain" description="Transcription regulator PadR N-terminal" evidence="1">
    <location>
        <begin position="22"/>
        <end position="94"/>
    </location>
</feature>
<sequence length="121" mass="13384">MALMAPRETNPNFMNGVPELLILRLLQHQEMYGYEIVEAIRSRTGAVIAVGEGVVYPVLHGLEQDGALKSRRKTVNRRSRIYYSVTPVGAKRLADLSKTWTNLATAIQTMLTGGHHGQAIP</sequence>
<dbReference type="InterPro" id="IPR036388">
    <property type="entry name" value="WH-like_DNA-bd_sf"/>
</dbReference>
<organism evidence="2 3">
    <name type="scientific">Tunturiibacter lichenicola</name>
    <dbReference type="NCBI Taxonomy" id="2051959"/>
    <lineage>
        <taxon>Bacteria</taxon>
        <taxon>Pseudomonadati</taxon>
        <taxon>Acidobacteriota</taxon>
        <taxon>Terriglobia</taxon>
        <taxon>Terriglobales</taxon>
        <taxon>Acidobacteriaceae</taxon>
        <taxon>Tunturiibacter</taxon>
    </lineage>
</organism>
<reference evidence="2 3" key="1">
    <citation type="submission" date="2020-07" db="EMBL/GenBank/DDBJ databases">
        <title>Genomic Encyclopedia of Type Strains, Phase IV (KMG-V): Genome sequencing to study the core and pangenomes of soil and plant-associated prokaryotes.</title>
        <authorList>
            <person name="Whitman W."/>
        </authorList>
    </citation>
    <scope>NUCLEOTIDE SEQUENCE [LARGE SCALE GENOMIC DNA]</scope>
    <source>
        <strain evidence="2 3">M8UP22</strain>
    </source>
</reference>